<dbReference type="RefSeq" id="WP_213945855.1">
    <property type="nucleotide sequence ID" value="NZ_JAHCMY010000007.1"/>
</dbReference>
<keyword evidence="2" id="KW-1185">Reference proteome</keyword>
<evidence type="ECO:0000313" key="2">
    <source>
        <dbReference type="Proteomes" id="UP001319104"/>
    </source>
</evidence>
<dbReference type="Proteomes" id="UP001319104">
    <property type="component" value="Unassembled WGS sequence"/>
</dbReference>
<organism evidence="1 2">
    <name type="scientific">Litoribacter ruber</name>
    <dbReference type="NCBI Taxonomy" id="702568"/>
    <lineage>
        <taxon>Bacteria</taxon>
        <taxon>Pseudomonadati</taxon>
        <taxon>Bacteroidota</taxon>
        <taxon>Cytophagia</taxon>
        <taxon>Cytophagales</taxon>
        <taxon>Cyclobacteriaceae</taxon>
        <taxon>Litoribacter</taxon>
    </lineage>
</organism>
<proteinExistence type="predicted"/>
<protein>
    <submittedName>
        <fullName evidence="1">Uncharacterized protein</fullName>
    </submittedName>
</protein>
<dbReference type="AlphaFoldDB" id="A0AAP2CIV6"/>
<comment type="caution">
    <text evidence="1">The sequence shown here is derived from an EMBL/GenBank/DDBJ whole genome shotgun (WGS) entry which is preliminary data.</text>
</comment>
<dbReference type="EMBL" id="JAHCMY010000007">
    <property type="protein sequence ID" value="MBS9525002.1"/>
    <property type="molecule type" value="Genomic_DNA"/>
</dbReference>
<evidence type="ECO:0000313" key="1">
    <source>
        <dbReference type="EMBL" id="MBS9525002.1"/>
    </source>
</evidence>
<accession>A0AAP2CIV6</accession>
<name>A0AAP2CIV6_9BACT</name>
<sequence length="47" mass="5318">MLNQCDINYKSSKNQRLHVELALMKLAKLPQAINLAAVAHEEAKKKD</sequence>
<gene>
    <name evidence="1" type="ORF">KI659_13360</name>
</gene>
<reference evidence="1 2" key="1">
    <citation type="submission" date="2021-05" db="EMBL/GenBank/DDBJ databases">
        <authorList>
            <person name="Zhang Z.D."/>
            <person name="Osman G."/>
        </authorList>
    </citation>
    <scope>NUCLEOTIDE SEQUENCE [LARGE SCALE GENOMIC DNA]</scope>
    <source>
        <strain evidence="1 2">KCTC 32217</strain>
    </source>
</reference>